<evidence type="ECO:0000313" key="2">
    <source>
        <dbReference type="EMBL" id="SHH57331.1"/>
    </source>
</evidence>
<keyword evidence="4" id="KW-1185">Reference proteome</keyword>
<sequence>MKTQPKGHFSHSLNQLLKRYTLSEQDLQTLNAMDENKIVSLAYTDYGGFDEKTGNYYAEERDINYKLKVDYLKDEVGGVETLIMLPVTMS</sequence>
<reference evidence="1 4" key="3">
    <citation type="submission" date="2018-07" db="EMBL/GenBank/DDBJ databases">
        <title>Leeuwenhoekiella genomics.</title>
        <authorList>
            <person name="Tahon G."/>
            <person name="Willems A."/>
        </authorList>
    </citation>
    <scope>NUCLEOTIDE SEQUENCE [LARGE SCALE GENOMIC DNA]</scope>
    <source>
        <strain evidence="1 4">LMG 24856</strain>
    </source>
</reference>
<reference evidence="2" key="2">
    <citation type="submission" date="2016-11" db="EMBL/GenBank/DDBJ databases">
        <authorList>
            <person name="Jaros S."/>
            <person name="Januszkiewicz K."/>
            <person name="Wedrychowicz H."/>
        </authorList>
    </citation>
    <scope>NUCLEOTIDE SEQUENCE [LARGE SCALE GENOMIC DNA]</scope>
    <source>
        <strain evidence="2">DSM 19859</strain>
    </source>
</reference>
<dbReference type="Proteomes" id="UP000184240">
    <property type="component" value="Unassembled WGS sequence"/>
</dbReference>
<dbReference type="EMBL" id="QOVN01000007">
    <property type="protein sequence ID" value="RXG27517.1"/>
    <property type="molecule type" value="Genomic_DNA"/>
</dbReference>
<evidence type="ECO:0000313" key="4">
    <source>
        <dbReference type="Proteomes" id="UP000290037"/>
    </source>
</evidence>
<dbReference type="OrthoDB" id="1445683at2"/>
<dbReference type="AlphaFoldDB" id="A0A1M5U395"/>
<reference evidence="3" key="1">
    <citation type="submission" date="2016-11" db="EMBL/GenBank/DDBJ databases">
        <authorList>
            <person name="Varghese N."/>
            <person name="Submissions S."/>
        </authorList>
    </citation>
    <scope>NUCLEOTIDE SEQUENCE [LARGE SCALE GENOMIC DNA]</scope>
    <source>
        <strain evidence="3">DSM 19859</strain>
    </source>
</reference>
<name>A0A1M5U395_9FLAO</name>
<protein>
    <submittedName>
        <fullName evidence="2">Uncharacterized protein</fullName>
    </submittedName>
</protein>
<organism evidence="2 3">
    <name type="scientific">Leeuwenhoekiella palythoae</name>
    <dbReference type="NCBI Taxonomy" id="573501"/>
    <lineage>
        <taxon>Bacteria</taxon>
        <taxon>Pseudomonadati</taxon>
        <taxon>Bacteroidota</taxon>
        <taxon>Flavobacteriia</taxon>
        <taxon>Flavobacteriales</taxon>
        <taxon>Flavobacteriaceae</taxon>
        <taxon>Leeuwenhoekiella</taxon>
    </lineage>
</organism>
<evidence type="ECO:0000313" key="1">
    <source>
        <dbReference type="EMBL" id="RXG27517.1"/>
    </source>
</evidence>
<accession>A0A1M5U395</accession>
<proteinExistence type="predicted"/>
<dbReference type="Proteomes" id="UP000290037">
    <property type="component" value="Unassembled WGS sequence"/>
</dbReference>
<gene>
    <name evidence="1" type="ORF">DSM01_3036</name>
    <name evidence="2" type="ORF">SAMN04487999_0538</name>
</gene>
<evidence type="ECO:0000313" key="3">
    <source>
        <dbReference type="Proteomes" id="UP000184240"/>
    </source>
</evidence>
<dbReference type="EMBL" id="FQXT01000001">
    <property type="protein sequence ID" value="SHH57331.1"/>
    <property type="molecule type" value="Genomic_DNA"/>
</dbReference>
<dbReference type="RefSeq" id="WP_072980065.1">
    <property type="nucleotide sequence ID" value="NZ_FQXT01000001.1"/>
</dbReference>